<feature type="compositionally biased region" description="Polar residues" evidence="2">
    <location>
        <begin position="388"/>
        <end position="405"/>
    </location>
</feature>
<feature type="compositionally biased region" description="Basic and acidic residues" evidence="2">
    <location>
        <begin position="100"/>
        <end position="111"/>
    </location>
</feature>
<name>A0A6A5YCD7_9PLEO</name>
<dbReference type="Proteomes" id="UP000799778">
    <property type="component" value="Unassembled WGS sequence"/>
</dbReference>
<feature type="compositionally biased region" description="Polar residues" evidence="2">
    <location>
        <begin position="72"/>
        <end position="83"/>
    </location>
</feature>
<feature type="region of interest" description="Disordered" evidence="2">
    <location>
        <begin position="179"/>
        <end position="243"/>
    </location>
</feature>
<evidence type="ECO:0000313" key="5">
    <source>
        <dbReference type="Proteomes" id="UP000799778"/>
    </source>
</evidence>
<feature type="compositionally biased region" description="Basic and acidic residues" evidence="2">
    <location>
        <begin position="122"/>
        <end position="131"/>
    </location>
</feature>
<accession>A0A6A5YCD7</accession>
<evidence type="ECO:0000256" key="1">
    <source>
        <dbReference type="SAM" id="Coils"/>
    </source>
</evidence>
<dbReference type="Pfam" id="PF20994">
    <property type="entry name" value="CENPU"/>
    <property type="match status" value="1"/>
</dbReference>
<organism evidence="4 5">
    <name type="scientific">Aaosphaeria arxii CBS 175.79</name>
    <dbReference type="NCBI Taxonomy" id="1450172"/>
    <lineage>
        <taxon>Eukaryota</taxon>
        <taxon>Fungi</taxon>
        <taxon>Dikarya</taxon>
        <taxon>Ascomycota</taxon>
        <taxon>Pezizomycotina</taxon>
        <taxon>Dothideomycetes</taxon>
        <taxon>Pleosporomycetidae</taxon>
        <taxon>Pleosporales</taxon>
        <taxon>Pleosporales incertae sedis</taxon>
        <taxon>Aaosphaeria</taxon>
    </lineage>
</organism>
<feature type="region of interest" description="Disordered" evidence="2">
    <location>
        <begin position="35"/>
        <end position="135"/>
    </location>
</feature>
<dbReference type="RefSeq" id="XP_033390699.1">
    <property type="nucleotide sequence ID" value="XM_033530804.1"/>
</dbReference>
<protein>
    <recommendedName>
        <fullName evidence="3">Inner kinetochore subunit AME1 domain-containing protein</fullName>
    </recommendedName>
</protein>
<dbReference type="GeneID" id="54288201"/>
<gene>
    <name evidence="4" type="ORF">BU24DRAFT_447149</name>
</gene>
<evidence type="ECO:0000256" key="2">
    <source>
        <dbReference type="SAM" id="MobiDB-lite"/>
    </source>
</evidence>
<feature type="compositionally biased region" description="Low complexity" evidence="2">
    <location>
        <begin position="50"/>
        <end position="59"/>
    </location>
</feature>
<keyword evidence="1" id="KW-0175">Coiled coil</keyword>
<keyword evidence="5" id="KW-1185">Reference proteome</keyword>
<feature type="coiled-coil region" evidence="1">
    <location>
        <begin position="538"/>
        <end position="565"/>
    </location>
</feature>
<feature type="region of interest" description="Disordered" evidence="2">
    <location>
        <begin position="1"/>
        <end position="20"/>
    </location>
</feature>
<evidence type="ECO:0000259" key="3">
    <source>
        <dbReference type="Pfam" id="PF20994"/>
    </source>
</evidence>
<feature type="region of interest" description="Disordered" evidence="2">
    <location>
        <begin position="276"/>
        <end position="453"/>
    </location>
</feature>
<reference evidence="4" key="1">
    <citation type="journal article" date="2020" name="Stud. Mycol.">
        <title>101 Dothideomycetes genomes: a test case for predicting lifestyles and emergence of pathogens.</title>
        <authorList>
            <person name="Haridas S."/>
            <person name="Albert R."/>
            <person name="Binder M."/>
            <person name="Bloem J."/>
            <person name="Labutti K."/>
            <person name="Salamov A."/>
            <person name="Andreopoulos B."/>
            <person name="Baker S."/>
            <person name="Barry K."/>
            <person name="Bills G."/>
            <person name="Bluhm B."/>
            <person name="Cannon C."/>
            <person name="Castanera R."/>
            <person name="Culley D."/>
            <person name="Daum C."/>
            <person name="Ezra D."/>
            <person name="Gonzalez J."/>
            <person name="Henrissat B."/>
            <person name="Kuo A."/>
            <person name="Liang C."/>
            <person name="Lipzen A."/>
            <person name="Lutzoni F."/>
            <person name="Magnuson J."/>
            <person name="Mondo S."/>
            <person name="Nolan M."/>
            <person name="Ohm R."/>
            <person name="Pangilinan J."/>
            <person name="Park H.-J."/>
            <person name="Ramirez L."/>
            <person name="Alfaro M."/>
            <person name="Sun H."/>
            <person name="Tritt A."/>
            <person name="Yoshinaga Y."/>
            <person name="Zwiers L.-H."/>
            <person name="Turgeon B."/>
            <person name="Goodwin S."/>
            <person name="Spatafora J."/>
            <person name="Crous P."/>
            <person name="Grigoriev I."/>
        </authorList>
    </citation>
    <scope>NUCLEOTIDE SEQUENCE</scope>
    <source>
        <strain evidence="4">CBS 175.79</strain>
    </source>
</reference>
<feature type="compositionally biased region" description="Basic and acidic residues" evidence="2">
    <location>
        <begin position="430"/>
        <end position="442"/>
    </location>
</feature>
<dbReference type="AlphaFoldDB" id="A0A6A5YCD7"/>
<sequence length="657" mass="71640">MAPVDRREHRQQRIRGAGATAVQTNFGFSFGALAAPAKQTSLPPQPSPRRTPIRNTPRNANGSAQRHRSASLLGSSAKKQQTPSIPPNVTPQLGKRKRGSRDAVDITRTEADIDELSPARVENVHSSEKSRRVVRSVSVIREDDAEADELSYIENVEPAIVPPGVNEVNKTPTALLPSITQTPSLSARNRPVDSVRVASLSSKAASTRKEPPESITSTRRKNTPSEPPPATPAGATDRNVAENSALATPIVVPSVDESEDELTPVQLKPVSIQRLVGDSPQTPAGGVASSSPVPARTQTQRRSRLSQTVSITPQRSNQTIERDPILEPTNNSASRLPLTEEEGDDSDVVQSTPATNNRRRIGIPSPGQEQTTGVDLADELSPDKTHPSRTSRTPTELSFAGSSAGSDDEPVDVPPVTRPQNKSRQPKPVEQGKRSADSEPPKKRQKSGPTQKITVMRLKGFGVKGLTVVDTTRTVVEDLINSRVAKISSKIERIKDAARQKEVRSQRNHVLAFREKLDDYFLDLQDANNSAIHNANKLKGFRRDKKQLQSEFMSIQKERSQLALKSDDITAEFQLEKMEFDNRTDLSSWMYDIQAAVQSGKDRARDQGREGDGPEIPLKMLLETVAHDVGSGSGLLSSIQNFNGVLERSAGYLESRA</sequence>
<dbReference type="OrthoDB" id="5377952at2759"/>
<feature type="domain" description="Inner kinetochore subunit AME1" evidence="3">
    <location>
        <begin position="450"/>
        <end position="647"/>
    </location>
</feature>
<proteinExistence type="predicted"/>
<dbReference type="InterPro" id="IPR048743">
    <property type="entry name" value="AME1"/>
</dbReference>
<dbReference type="EMBL" id="ML978066">
    <property type="protein sequence ID" value="KAF2022360.1"/>
    <property type="molecule type" value="Genomic_DNA"/>
</dbReference>
<evidence type="ECO:0000313" key="4">
    <source>
        <dbReference type="EMBL" id="KAF2022360.1"/>
    </source>
</evidence>